<gene>
    <name evidence="7" type="ORF">SLNSH_20525</name>
</gene>
<name>A0A2T1HNG4_9HYPH</name>
<proteinExistence type="inferred from homology"/>
<dbReference type="CDD" id="cd10967">
    <property type="entry name" value="CE4_GLA_like_6s"/>
    <property type="match status" value="1"/>
</dbReference>
<comment type="similarity">
    <text evidence="2">Belongs to the polysaccharide deacetylase family.</text>
</comment>
<evidence type="ECO:0000313" key="7">
    <source>
        <dbReference type="EMBL" id="PSC03119.1"/>
    </source>
</evidence>
<feature type="domain" description="NodB homology" evidence="6">
    <location>
        <begin position="29"/>
        <end position="235"/>
    </location>
</feature>
<evidence type="ECO:0000256" key="3">
    <source>
        <dbReference type="ARBA" id="ARBA00020071"/>
    </source>
</evidence>
<comment type="function">
    <text evidence="1">Is involved in generating a small heat-stable compound (Nod), an acylated oligomer of N-acetylglucosamine, that stimulates mitosis in various plant protoplasts.</text>
</comment>
<dbReference type="PANTHER" id="PTHR34216:SF11">
    <property type="entry name" value="CHITOOLIGOSACCHARIDE DEACETYLASE"/>
    <property type="match status" value="1"/>
</dbReference>
<keyword evidence="4" id="KW-0732">Signal</keyword>
<dbReference type="EMBL" id="PVZS01000031">
    <property type="protein sequence ID" value="PSC03119.1"/>
    <property type="molecule type" value="Genomic_DNA"/>
</dbReference>
<dbReference type="SUPFAM" id="SSF88713">
    <property type="entry name" value="Glycoside hydrolase/deacetylase"/>
    <property type="match status" value="1"/>
</dbReference>
<dbReference type="OrthoDB" id="2795102at2"/>
<dbReference type="InterPro" id="IPR051398">
    <property type="entry name" value="Polysacch_Deacetylase"/>
</dbReference>
<evidence type="ECO:0000256" key="5">
    <source>
        <dbReference type="ARBA" id="ARBA00032976"/>
    </source>
</evidence>
<organism evidence="7 8">
    <name type="scientific">Alsobacter soli</name>
    <dbReference type="NCBI Taxonomy" id="2109933"/>
    <lineage>
        <taxon>Bacteria</taxon>
        <taxon>Pseudomonadati</taxon>
        <taxon>Pseudomonadota</taxon>
        <taxon>Alphaproteobacteria</taxon>
        <taxon>Hyphomicrobiales</taxon>
        <taxon>Alsobacteraceae</taxon>
        <taxon>Alsobacter</taxon>
    </lineage>
</organism>
<dbReference type="Proteomes" id="UP000239772">
    <property type="component" value="Unassembled WGS sequence"/>
</dbReference>
<reference evidence="8" key="1">
    <citation type="submission" date="2018-03" db="EMBL/GenBank/DDBJ databases">
        <authorList>
            <person name="Sun L."/>
            <person name="Liu H."/>
            <person name="Chen W."/>
            <person name="Huang K."/>
            <person name="Liu W."/>
            <person name="Gao X."/>
        </authorList>
    </citation>
    <scope>NUCLEOTIDE SEQUENCE [LARGE SCALE GENOMIC DNA]</scope>
    <source>
        <strain evidence="8">SH9</strain>
    </source>
</reference>
<evidence type="ECO:0000313" key="8">
    <source>
        <dbReference type="Proteomes" id="UP000239772"/>
    </source>
</evidence>
<dbReference type="InterPro" id="IPR011330">
    <property type="entry name" value="Glyco_hydro/deAcase_b/a-brl"/>
</dbReference>
<dbReference type="RefSeq" id="WP_106339467.1">
    <property type="nucleotide sequence ID" value="NZ_PVZS01000031.1"/>
</dbReference>
<evidence type="ECO:0000256" key="2">
    <source>
        <dbReference type="ARBA" id="ARBA00010973"/>
    </source>
</evidence>
<dbReference type="PANTHER" id="PTHR34216">
    <property type="match status" value="1"/>
</dbReference>
<dbReference type="Gene3D" id="3.20.20.370">
    <property type="entry name" value="Glycoside hydrolase/deacetylase"/>
    <property type="match status" value="1"/>
</dbReference>
<dbReference type="InterPro" id="IPR002509">
    <property type="entry name" value="NODB_dom"/>
</dbReference>
<accession>A0A2T1HNG4</accession>
<dbReference type="GO" id="GO:0016810">
    <property type="term" value="F:hydrolase activity, acting on carbon-nitrogen (but not peptide) bonds"/>
    <property type="evidence" value="ECO:0007669"/>
    <property type="project" value="InterPro"/>
</dbReference>
<dbReference type="AlphaFoldDB" id="A0A2T1HNG4"/>
<evidence type="ECO:0000256" key="4">
    <source>
        <dbReference type="ARBA" id="ARBA00022729"/>
    </source>
</evidence>
<dbReference type="GO" id="GO:0005975">
    <property type="term" value="P:carbohydrate metabolic process"/>
    <property type="evidence" value="ECO:0007669"/>
    <property type="project" value="InterPro"/>
</dbReference>
<evidence type="ECO:0000256" key="1">
    <source>
        <dbReference type="ARBA" id="ARBA00003236"/>
    </source>
</evidence>
<sequence>MLSRLAEGVRVRLVQASPAKIARFDGPARLATLSFDDWPRSAWTVAGPVLASRGVRATYFTSGGFCGRRLGDLDYFTRDDLLAVREAGHEIACHTFTHADLSGLPARAIQAEFERNAAFLRDAVGEISVASFAYPFGQVSLAAKRAVAARFASGRGIREAMNRGRVDLAQLSAFGLERYRGPQDPGAWLRRAVEEGSWLHVFTHDVSPAPSPYGCAPDDLARFVDAALEAGLRFVTQDEGARMLSARAEPPSQCVVLNPEV</sequence>
<keyword evidence="8" id="KW-1185">Reference proteome</keyword>
<protein>
    <recommendedName>
        <fullName evidence="3">Chitooligosaccharide deacetylase</fullName>
    </recommendedName>
    <alternativeName>
        <fullName evidence="5">Nodulation protein B</fullName>
    </alternativeName>
</protein>
<comment type="caution">
    <text evidence="7">The sequence shown here is derived from an EMBL/GenBank/DDBJ whole genome shotgun (WGS) entry which is preliminary data.</text>
</comment>
<dbReference type="Pfam" id="PF01522">
    <property type="entry name" value="Polysacc_deac_1"/>
    <property type="match status" value="1"/>
</dbReference>
<dbReference type="PROSITE" id="PS51677">
    <property type="entry name" value="NODB"/>
    <property type="match status" value="1"/>
</dbReference>
<evidence type="ECO:0000259" key="6">
    <source>
        <dbReference type="PROSITE" id="PS51677"/>
    </source>
</evidence>